<name>A0ACB5T5E9_AMBMO</name>
<organism evidence="1 2">
    <name type="scientific">Ambrosiozyma monospora</name>
    <name type="common">Yeast</name>
    <name type="synonym">Endomycopsis monosporus</name>
    <dbReference type="NCBI Taxonomy" id="43982"/>
    <lineage>
        <taxon>Eukaryota</taxon>
        <taxon>Fungi</taxon>
        <taxon>Dikarya</taxon>
        <taxon>Ascomycota</taxon>
        <taxon>Saccharomycotina</taxon>
        <taxon>Pichiomycetes</taxon>
        <taxon>Pichiales</taxon>
        <taxon>Pichiaceae</taxon>
        <taxon>Ambrosiozyma</taxon>
    </lineage>
</organism>
<protein>
    <submittedName>
        <fullName evidence="1">Unnamed protein product</fullName>
    </submittedName>
</protein>
<comment type="caution">
    <text evidence="1">The sequence shown here is derived from an EMBL/GenBank/DDBJ whole genome shotgun (WGS) entry which is preliminary data.</text>
</comment>
<reference evidence="1" key="1">
    <citation type="submission" date="2023-04" db="EMBL/GenBank/DDBJ databases">
        <title>Ambrosiozyma monospora NBRC 10751.</title>
        <authorList>
            <person name="Ichikawa N."/>
            <person name="Sato H."/>
            <person name="Tonouchi N."/>
        </authorList>
    </citation>
    <scope>NUCLEOTIDE SEQUENCE</scope>
    <source>
        <strain evidence="1">NBRC 10751</strain>
    </source>
</reference>
<accession>A0ACB5T5E9</accession>
<dbReference type="EMBL" id="BSXS01003802">
    <property type="protein sequence ID" value="GME81949.1"/>
    <property type="molecule type" value="Genomic_DNA"/>
</dbReference>
<evidence type="ECO:0000313" key="1">
    <source>
        <dbReference type="EMBL" id="GME81949.1"/>
    </source>
</evidence>
<dbReference type="Proteomes" id="UP001165064">
    <property type="component" value="Unassembled WGS sequence"/>
</dbReference>
<keyword evidence="2" id="KW-1185">Reference proteome</keyword>
<proteinExistence type="predicted"/>
<sequence length="584" mass="64756">MGKDFYDEYQTEGPVSSSGASVDSYEKEPSYLRRVVRSFERQKVDLSRFNLDEMTEEQRRHIILANQPLKRALNDRIMQMIAIGGTIGTGLFIGLGYSLASGPGALLIGFTIVGIAIYCVCQAAAELSVAYPVSGSFASHISRFIEPGLGFTISTNYALAWLISFPSELIGISMTISYWNTSVDPAVWVAIFYVFIIFLNLLGVRYYGESEFFFSLVKVCAVIIFIIIGIVIICGGAPGNDGYLGTKYWHEPGSFVKPVFKSICNTFVSAAFSFGGTELVVLTASESKKITSVAKATKQVFWRIAIFYITTVVIIGCLVPYTDDRLLGGNSDQDITASPFVIALANTNNSFGNKVSNFMNAIILVAVVSVCNSCVYASSRVIQSIAAAGDLPEVFSYIDKRGRPLAGILVSVVIGLLAFLVDSDKESDVFTWLFALCSISSFFTWFCICFAHIRFRWALKAQGRGTNELVYTSQMGIWGSYLGLLLTFLLIAGEIYVSLFPLGESPSAKAFFQYCLSIPIMITVYVGYKTYRGSWNRFLIPLREVDLDTGRRYEDVEALKEDIAERKAYVASRPLYYRIYNFWC</sequence>
<gene>
    <name evidence="1" type="ORF">Amon02_000522500</name>
</gene>
<evidence type="ECO:0000313" key="2">
    <source>
        <dbReference type="Proteomes" id="UP001165064"/>
    </source>
</evidence>